<protein>
    <submittedName>
        <fullName evidence="4">Class A beta-lactamase-related serine hydrolase</fullName>
    </submittedName>
</protein>
<dbReference type="Proteomes" id="UP001165269">
    <property type="component" value="Unassembled WGS sequence"/>
</dbReference>
<name>A0ABS9YEY6_9ACTN</name>
<dbReference type="InterPro" id="IPR012338">
    <property type="entry name" value="Beta-lactam/transpept-like"/>
</dbReference>
<feature type="region of interest" description="Disordered" evidence="1">
    <location>
        <begin position="48"/>
        <end position="74"/>
    </location>
</feature>
<dbReference type="Pfam" id="PF13354">
    <property type="entry name" value="Beta-lactamase2"/>
    <property type="match status" value="1"/>
</dbReference>
<reference evidence="4" key="1">
    <citation type="submission" date="2022-03" db="EMBL/GenBank/DDBJ databases">
        <title>Streptomyces 7R015 and 7R016 isolated from Barleria lupulina in Thailand.</title>
        <authorList>
            <person name="Kanchanasin P."/>
            <person name="Phongsopitanun W."/>
            <person name="Tanasupawat S."/>
        </authorList>
    </citation>
    <scope>NUCLEOTIDE SEQUENCE</scope>
    <source>
        <strain evidence="4">7R015</strain>
    </source>
</reference>
<comment type="caution">
    <text evidence="4">The sequence shown here is derived from an EMBL/GenBank/DDBJ whole genome shotgun (WGS) entry which is preliminary data.</text>
</comment>
<feature type="domain" description="Beta-lactamase class A catalytic" evidence="3">
    <location>
        <begin position="142"/>
        <end position="290"/>
    </location>
</feature>
<feature type="region of interest" description="Disordered" evidence="1">
    <location>
        <begin position="320"/>
        <end position="341"/>
    </location>
</feature>
<keyword evidence="2" id="KW-0472">Membrane</keyword>
<keyword evidence="4" id="KW-0378">Hydrolase</keyword>
<keyword evidence="2" id="KW-1133">Transmembrane helix</keyword>
<evidence type="ECO:0000313" key="4">
    <source>
        <dbReference type="EMBL" id="MCI3275794.1"/>
    </source>
</evidence>
<feature type="compositionally biased region" description="Low complexity" evidence="1">
    <location>
        <begin position="48"/>
        <end position="66"/>
    </location>
</feature>
<proteinExistence type="predicted"/>
<dbReference type="SUPFAM" id="SSF56601">
    <property type="entry name" value="beta-lactamase/transpeptidase-like"/>
    <property type="match status" value="1"/>
</dbReference>
<dbReference type="InterPro" id="IPR045155">
    <property type="entry name" value="Beta-lactam_cat"/>
</dbReference>
<dbReference type="InterPro" id="IPR000871">
    <property type="entry name" value="Beta-lactam_class-A"/>
</dbReference>
<dbReference type="RefSeq" id="WP_242770745.1">
    <property type="nucleotide sequence ID" value="NZ_JALDAY010000010.1"/>
</dbReference>
<evidence type="ECO:0000313" key="5">
    <source>
        <dbReference type="Proteomes" id="UP001165269"/>
    </source>
</evidence>
<feature type="transmembrane region" description="Helical" evidence="2">
    <location>
        <begin position="21"/>
        <end position="41"/>
    </location>
</feature>
<evidence type="ECO:0000256" key="2">
    <source>
        <dbReference type="SAM" id="Phobius"/>
    </source>
</evidence>
<organism evidence="4 5">
    <name type="scientific">Streptomyces cylindrosporus</name>
    <dbReference type="NCBI Taxonomy" id="2927583"/>
    <lineage>
        <taxon>Bacteria</taxon>
        <taxon>Bacillati</taxon>
        <taxon>Actinomycetota</taxon>
        <taxon>Actinomycetes</taxon>
        <taxon>Kitasatosporales</taxon>
        <taxon>Streptomycetaceae</taxon>
        <taxon>Streptomyces</taxon>
    </lineage>
</organism>
<accession>A0ABS9YEY6</accession>
<keyword evidence="5" id="KW-1185">Reference proteome</keyword>
<dbReference type="PANTHER" id="PTHR35333">
    <property type="entry name" value="BETA-LACTAMASE"/>
    <property type="match status" value="1"/>
</dbReference>
<dbReference type="Gene3D" id="3.40.710.10">
    <property type="entry name" value="DD-peptidase/beta-lactamase superfamily"/>
    <property type="match status" value="1"/>
</dbReference>
<keyword evidence="2" id="KW-0812">Transmembrane</keyword>
<dbReference type="GO" id="GO:0016787">
    <property type="term" value="F:hydrolase activity"/>
    <property type="evidence" value="ECO:0007669"/>
    <property type="project" value="UniProtKB-KW"/>
</dbReference>
<gene>
    <name evidence="4" type="ORF">MQP27_32380</name>
</gene>
<sequence length="341" mass="34802">MESPRARRSRRARPSRTRPMLYTALATVAIVGGTAAGTVYVKAQAHSGGAPVSSAGSPTASTSATADGEESVEPVAQPAVDYDALLAKAMKSVPVGGKAEVSVAILDMDSGDSATYGEGAFDTASIVKVDILATLLLQAQDAGRQLTATEKAYATKMIENSDNTSASALWDVIGKADGLDAANKKFGLTDTEGGDGALWGLTQTTAADQLTLLQQVFGDDSKLSETSRAYVQGLMGQIEADQHWGVSAAADGSKWALKNGWLARSTTNLWDINSIGRVTVDGHDYLVAALSKGNSTQAKGISLVEATAKAAVSVFTGTTDTASAPASASTSTSASASTSAS</sequence>
<evidence type="ECO:0000256" key="1">
    <source>
        <dbReference type="SAM" id="MobiDB-lite"/>
    </source>
</evidence>
<dbReference type="EMBL" id="JALDAY010000010">
    <property type="protein sequence ID" value="MCI3275794.1"/>
    <property type="molecule type" value="Genomic_DNA"/>
</dbReference>
<evidence type="ECO:0000259" key="3">
    <source>
        <dbReference type="Pfam" id="PF13354"/>
    </source>
</evidence>
<dbReference type="PANTHER" id="PTHR35333:SF3">
    <property type="entry name" value="BETA-LACTAMASE-TYPE TRANSPEPTIDASE FOLD CONTAINING PROTEIN"/>
    <property type="match status" value="1"/>
</dbReference>